<dbReference type="Gene3D" id="1.10.3210.10">
    <property type="entry name" value="Hypothetical protein af1432"/>
    <property type="match status" value="1"/>
</dbReference>
<sequence>MDLIHLPPKALRVGQVLTFAVRDAEGKLLFAAGQVLPNTGLVHALIERGAYAYAHETKEYQRALAHKMDTMMHQGAVLADIVKAETQFRPDRGTRAAELSESAAWADLQLHARSLLRDPQREDFLQRLQILHDAALARLQQHPDAVLTLLIFDASQGFQDYSSRHALLSLVLADLLGRQLALGAAEQSALTQAALSMNLSMSVAQDRLAGQEDKLSARQRDELMGHGDRSAELLRKLGVSDELWLGAVRLHHDAGPGPLQGRAPAEQLARLLRRVDIFGARLSPRRSRKAMAGAAAARAVFLDELQQPDPAGAALIKAVGLYPPGSLVRLANGELGIVVKRGHSANEPIVAALLGKSGAPLSDPVPRDTRLASQAIAASLAPHELKLFVNMDKLLKVS</sequence>
<gene>
    <name evidence="1" type="ORF">PFX98_09150</name>
</gene>
<protein>
    <recommendedName>
        <fullName evidence="3">Phosphohydrolase</fullName>
    </recommendedName>
</protein>
<dbReference type="Proteomes" id="UP001177769">
    <property type="component" value="Chromosome"/>
</dbReference>
<dbReference type="RefSeq" id="WP_285234890.1">
    <property type="nucleotide sequence ID" value="NZ_CP116346.1"/>
</dbReference>
<name>A0AA95NEG6_9BURK</name>
<accession>A0AA95NEG6</accession>
<dbReference type="KEGG" id="pais:PFX98_09150"/>
<organism evidence="1 2">
    <name type="scientific">Paucibacter sediminis</name>
    <dbReference type="NCBI Taxonomy" id="3019553"/>
    <lineage>
        <taxon>Bacteria</taxon>
        <taxon>Pseudomonadati</taxon>
        <taxon>Pseudomonadota</taxon>
        <taxon>Betaproteobacteria</taxon>
        <taxon>Burkholderiales</taxon>
        <taxon>Sphaerotilaceae</taxon>
        <taxon>Roseateles</taxon>
    </lineage>
</organism>
<evidence type="ECO:0000313" key="1">
    <source>
        <dbReference type="EMBL" id="WIT13770.1"/>
    </source>
</evidence>
<dbReference type="EMBL" id="CP116346">
    <property type="protein sequence ID" value="WIT13770.1"/>
    <property type="molecule type" value="Genomic_DNA"/>
</dbReference>
<evidence type="ECO:0000313" key="2">
    <source>
        <dbReference type="Proteomes" id="UP001177769"/>
    </source>
</evidence>
<proteinExistence type="predicted"/>
<reference evidence="1" key="1">
    <citation type="submission" date="2023-01" db="EMBL/GenBank/DDBJ databases">
        <title>Whole genome sequence of Paucibacter sp. S2-9 isolated from pond sediment.</title>
        <authorList>
            <person name="Jung J.Y."/>
        </authorList>
    </citation>
    <scope>NUCLEOTIDE SEQUENCE</scope>
    <source>
        <strain evidence="1">S2-9</strain>
    </source>
</reference>
<evidence type="ECO:0008006" key="3">
    <source>
        <dbReference type="Google" id="ProtNLM"/>
    </source>
</evidence>
<dbReference type="AlphaFoldDB" id="A0AA95NEG6"/>
<keyword evidence="2" id="KW-1185">Reference proteome</keyword>